<reference evidence="2" key="3">
    <citation type="submission" date="2025-09" db="UniProtKB">
        <authorList>
            <consortium name="Ensembl"/>
        </authorList>
    </citation>
    <scope>IDENTIFICATION</scope>
</reference>
<keyword evidence="3" id="KW-1185">Reference proteome</keyword>
<dbReference type="GeneTree" id="ENSGT00740000117161"/>
<dbReference type="Ensembl" id="ENSAMET00000027138.1">
    <property type="protein sequence ID" value="ENSAMEP00000024330.1"/>
    <property type="gene ID" value="ENSAMEG00000026702.1"/>
</dbReference>
<name>A0A7N5JJI2_AILME</name>
<organism evidence="2 3">
    <name type="scientific">Ailuropoda melanoleuca</name>
    <name type="common">Giant panda</name>
    <dbReference type="NCBI Taxonomy" id="9646"/>
    <lineage>
        <taxon>Eukaryota</taxon>
        <taxon>Metazoa</taxon>
        <taxon>Chordata</taxon>
        <taxon>Craniata</taxon>
        <taxon>Vertebrata</taxon>
        <taxon>Euteleostomi</taxon>
        <taxon>Mammalia</taxon>
        <taxon>Eutheria</taxon>
        <taxon>Laurasiatheria</taxon>
        <taxon>Carnivora</taxon>
        <taxon>Caniformia</taxon>
        <taxon>Ursidae</taxon>
        <taxon>Ailuropoda</taxon>
    </lineage>
</organism>
<proteinExistence type="predicted"/>
<protein>
    <submittedName>
        <fullName evidence="2">DPEP2 neighbor</fullName>
    </submittedName>
</protein>
<sequence>MSDRIFYIHSNLSCVPWEGSTAAVTPTSPPTPVHYHVLYRGCGETQVSWHGETYCLVGGYRTYGDAPLATPVKVEAEKPIPSRAPKRRRALTESDEDLGCSSPKIQRSQHGARKLTPQKLAGGATLQGGKHLTA</sequence>
<evidence type="ECO:0000313" key="3">
    <source>
        <dbReference type="Proteomes" id="UP000008912"/>
    </source>
</evidence>
<reference evidence="2" key="2">
    <citation type="submission" date="2025-08" db="UniProtKB">
        <authorList>
            <consortium name="Ensembl"/>
        </authorList>
    </citation>
    <scope>IDENTIFICATION</scope>
</reference>
<evidence type="ECO:0000313" key="2">
    <source>
        <dbReference type="Ensembl" id="ENSAMEP00000024330.1"/>
    </source>
</evidence>
<gene>
    <name evidence="2" type="primary">DPEP2NB</name>
</gene>
<reference evidence="2 3" key="1">
    <citation type="journal article" date="2010" name="Nature">
        <title>The sequence and de novo assembly of the giant panda genome.</title>
        <authorList>
            <person name="Li R."/>
            <person name="Fan W."/>
            <person name="Tian G."/>
            <person name="Zhu H."/>
            <person name="He L."/>
            <person name="Cai J."/>
            <person name="Huang Q."/>
            <person name="Cai Q."/>
            <person name="Li B."/>
            <person name="Bai Y."/>
            <person name="Zhang Z."/>
            <person name="Zhang Y."/>
            <person name="Wang W."/>
            <person name="Li J."/>
            <person name="Wei F."/>
            <person name="Li H."/>
            <person name="Jian M."/>
            <person name="Li J."/>
            <person name="Zhang Z."/>
            <person name="Nielsen R."/>
            <person name="Li D."/>
            <person name="Gu W."/>
            <person name="Yang Z."/>
            <person name="Xuan Z."/>
            <person name="Ryder O.A."/>
            <person name="Leung F.C."/>
            <person name="Zhou Y."/>
            <person name="Cao J."/>
            <person name="Sun X."/>
            <person name="Fu Y."/>
            <person name="Fang X."/>
            <person name="Guo X."/>
            <person name="Wang B."/>
            <person name="Hou R."/>
            <person name="Shen F."/>
            <person name="Mu B."/>
            <person name="Ni P."/>
            <person name="Lin R."/>
            <person name="Qian W."/>
            <person name="Wang G."/>
            <person name="Yu C."/>
            <person name="Nie W."/>
            <person name="Wang J."/>
            <person name="Wu Z."/>
            <person name="Liang H."/>
            <person name="Min J."/>
            <person name="Wu Q."/>
            <person name="Cheng S."/>
            <person name="Ruan J."/>
            <person name="Wang M."/>
            <person name="Shi Z."/>
            <person name="Wen M."/>
            <person name="Liu B."/>
            <person name="Ren X."/>
            <person name="Zheng H."/>
            <person name="Dong D."/>
            <person name="Cook K."/>
            <person name="Shan G."/>
            <person name="Zhang H."/>
            <person name="Kosiol C."/>
            <person name="Xie X."/>
            <person name="Lu Z."/>
            <person name="Zheng H."/>
            <person name="Li Y."/>
            <person name="Steiner C.C."/>
            <person name="Lam T.T."/>
            <person name="Lin S."/>
            <person name="Zhang Q."/>
            <person name="Li G."/>
            <person name="Tian J."/>
            <person name="Gong T."/>
            <person name="Liu H."/>
            <person name="Zhang D."/>
            <person name="Fang L."/>
            <person name="Ye C."/>
            <person name="Zhang J."/>
            <person name="Hu W."/>
            <person name="Xu A."/>
            <person name="Ren Y."/>
            <person name="Zhang G."/>
            <person name="Bruford M.W."/>
            <person name="Li Q."/>
            <person name="Ma L."/>
            <person name="Guo Y."/>
            <person name="An N."/>
            <person name="Hu Y."/>
            <person name="Zheng Y."/>
            <person name="Shi Y."/>
            <person name="Li Z."/>
            <person name="Liu Q."/>
            <person name="Chen Y."/>
            <person name="Zhao J."/>
            <person name="Qu N."/>
            <person name="Zhao S."/>
            <person name="Tian F."/>
            <person name="Wang X."/>
            <person name="Wang H."/>
            <person name="Xu L."/>
            <person name="Liu X."/>
            <person name="Vinar T."/>
            <person name="Wang Y."/>
            <person name="Lam T.W."/>
            <person name="Yiu S.M."/>
            <person name="Liu S."/>
            <person name="Zhang H."/>
            <person name="Li D."/>
            <person name="Huang Y."/>
            <person name="Wang X."/>
            <person name="Yang G."/>
            <person name="Jiang Z."/>
            <person name="Wang J."/>
            <person name="Qin N."/>
            <person name="Li L."/>
            <person name="Li J."/>
            <person name="Bolund L."/>
            <person name="Kristiansen K."/>
            <person name="Wong G.K."/>
            <person name="Olson M."/>
            <person name="Zhang X."/>
            <person name="Li S."/>
            <person name="Yang H."/>
            <person name="Wang J."/>
            <person name="Wang J."/>
        </authorList>
    </citation>
    <scope>NUCLEOTIDE SEQUENCE [LARGE SCALE GENOMIC DNA]</scope>
</reference>
<evidence type="ECO:0000256" key="1">
    <source>
        <dbReference type="SAM" id="MobiDB-lite"/>
    </source>
</evidence>
<dbReference type="Proteomes" id="UP000008912">
    <property type="component" value="Unassembled WGS sequence"/>
</dbReference>
<dbReference type="AlphaFoldDB" id="A0A7N5JJI2"/>
<feature type="region of interest" description="Disordered" evidence="1">
    <location>
        <begin position="74"/>
        <end position="134"/>
    </location>
</feature>
<accession>A0A7N5JJI2</accession>
<dbReference type="InParanoid" id="A0A7N5JJI2"/>